<evidence type="ECO:0000259" key="6">
    <source>
        <dbReference type="Pfam" id="PF00485"/>
    </source>
</evidence>
<dbReference type="InterPro" id="IPR027417">
    <property type="entry name" value="P-loop_NTPase"/>
</dbReference>
<gene>
    <name evidence="7" type="primary">UCK1</name>
    <name evidence="7" type="ORF">H4R34_003439</name>
</gene>
<dbReference type="Gene3D" id="3.40.50.300">
    <property type="entry name" value="P-loop containing nucleotide triphosphate hydrolases"/>
    <property type="match status" value="1"/>
</dbReference>
<feature type="domain" description="Phosphoribulokinase/uridine kinase" evidence="6">
    <location>
        <begin position="43"/>
        <end position="239"/>
    </location>
</feature>
<evidence type="ECO:0000313" key="7">
    <source>
        <dbReference type="EMBL" id="KAJ1977806.1"/>
    </source>
</evidence>
<dbReference type="PANTHER" id="PTHR10285">
    <property type="entry name" value="URIDINE KINASE"/>
    <property type="match status" value="1"/>
</dbReference>
<comment type="caution">
    <text evidence="7">The sequence shown here is derived from an EMBL/GenBank/DDBJ whole genome shotgun (WGS) entry which is preliminary data.</text>
</comment>
<comment type="pathway">
    <text evidence="1">Pyrimidine metabolism; UMP biosynthesis via salvage pathway; UMP from uridine: step 1/1.</text>
</comment>
<dbReference type="PRINTS" id="PR00988">
    <property type="entry name" value="URIDINKINASE"/>
</dbReference>
<dbReference type="CDD" id="cd02023">
    <property type="entry name" value="UMPK"/>
    <property type="match status" value="1"/>
</dbReference>
<dbReference type="SUPFAM" id="SSF52540">
    <property type="entry name" value="P-loop containing nucleoside triphosphate hydrolases"/>
    <property type="match status" value="1"/>
</dbReference>
<evidence type="ECO:0000256" key="2">
    <source>
        <dbReference type="ARBA" id="ARBA00012137"/>
    </source>
</evidence>
<evidence type="ECO:0000256" key="1">
    <source>
        <dbReference type="ARBA" id="ARBA00004690"/>
    </source>
</evidence>
<dbReference type="EC" id="2.7.1.48" evidence="2"/>
<dbReference type="AlphaFoldDB" id="A0A9W8B680"/>
<sequence>MAQSIDLSSSPTLVPFHLEGDLTALNLGHTPSDSLTLSQIPFIVGVAGGRASGKRSMCTALYEQIRHQPYMQSHHVLILCQDDFYRNLTDHEREFALQGRLNMDHPDAFDFDYLEQVLSAIRQGELVELPEWNPVTFTRKPGRQLEHKPDVVLLTGVLILYKRRIRNLLSLQVFVDIDSDTRLSRQVMALMAKSAGSQALAPMVRHYLSMAKPSFEEFIFPTKRWADLIVPRGRDNDVAIGMIIQHMRELFKE</sequence>
<dbReference type="InterPro" id="IPR000764">
    <property type="entry name" value="Uridine_kinase-like"/>
</dbReference>
<keyword evidence="3 7" id="KW-0808">Transferase</keyword>
<dbReference type="EMBL" id="JANBQB010000319">
    <property type="protein sequence ID" value="KAJ1977806.1"/>
    <property type="molecule type" value="Genomic_DNA"/>
</dbReference>
<keyword evidence="5 7" id="KW-0418">Kinase</keyword>
<dbReference type="GO" id="GO:0004849">
    <property type="term" value="F:uridine kinase activity"/>
    <property type="evidence" value="ECO:0007669"/>
    <property type="project" value="UniProtKB-EC"/>
</dbReference>
<dbReference type="InterPro" id="IPR006083">
    <property type="entry name" value="PRK/URK"/>
</dbReference>
<evidence type="ECO:0000256" key="3">
    <source>
        <dbReference type="ARBA" id="ARBA00022679"/>
    </source>
</evidence>
<keyword evidence="4" id="KW-0547">Nucleotide-binding</keyword>
<protein>
    <recommendedName>
        <fullName evidence="2">uridine/cytidine kinase</fullName>
        <ecNumber evidence="2">2.7.1.48</ecNumber>
    </recommendedName>
</protein>
<organism evidence="7 8">
    <name type="scientific">Dimargaris verticillata</name>
    <dbReference type="NCBI Taxonomy" id="2761393"/>
    <lineage>
        <taxon>Eukaryota</taxon>
        <taxon>Fungi</taxon>
        <taxon>Fungi incertae sedis</taxon>
        <taxon>Zoopagomycota</taxon>
        <taxon>Kickxellomycotina</taxon>
        <taxon>Dimargaritomycetes</taxon>
        <taxon>Dimargaritales</taxon>
        <taxon>Dimargaritaceae</taxon>
        <taxon>Dimargaris</taxon>
    </lineage>
</organism>
<dbReference type="Pfam" id="PF00485">
    <property type="entry name" value="PRK"/>
    <property type="match status" value="1"/>
</dbReference>
<dbReference type="GO" id="GO:0005524">
    <property type="term" value="F:ATP binding"/>
    <property type="evidence" value="ECO:0007669"/>
    <property type="project" value="InterPro"/>
</dbReference>
<accession>A0A9W8B680</accession>
<name>A0A9W8B680_9FUNG</name>
<reference evidence="7" key="1">
    <citation type="submission" date="2022-07" db="EMBL/GenBank/DDBJ databases">
        <title>Phylogenomic reconstructions and comparative analyses of Kickxellomycotina fungi.</title>
        <authorList>
            <person name="Reynolds N.K."/>
            <person name="Stajich J.E."/>
            <person name="Barry K."/>
            <person name="Grigoriev I.V."/>
            <person name="Crous P."/>
            <person name="Smith M.E."/>
        </authorList>
    </citation>
    <scope>NUCLEOTIDE SEQUENCE</scope>
    <source>
        <strain evidence="7">RSA 567</strain>
    </source>
</reference>
<dbReference type="Proteomes" id="UP001151582">
    <property type="component" value="Unassembled WGS sequence"/>
</dbReference>
<evidence type="ECO:0000256" key="4">
    <source>
        <dbReference type="ARBA" id="ARBA00022741"/>
    </source>
</evidence>
<dbReference type="OrthoDB" id="738517at2759"/>
<keyword evidence="8" id="KW-1185">Reference proteome</keyword>
<proteinExistence type="predicted"/>
<evidence type="ECO:0000313" key="8">
    <source>
        <dbReference type="Proteomes" id="UP001151582"/>
    </source>
</evidence>
<evidence type="ECO:0000256" key="5">
    <source>
        <dbReference type="ARBA" id="ARBA00022777"/>
    </source>
</evidence>